<organism evidence="2 3">
    <name type="scientific">Vermiconidia calcicola</name>
    <dbReference type="NCBI Taxonomy" id="1690605"/>
    <lineage>
        <taxon>Eukaryota</taxon>
        <taxon>Fungi</taxon>
        <taxon>Dikarya</taxon>
        <taxon>Ascomycota</taxon>
        <taxon>Pezizomycotina</taxon>
        <taxon>Dothideomycetes</taxon>
        <taxon>Dothideomycetidae</taxon>
        <taxon>Mycosphaerellales</taxon>
        <taxon>Extremaceae</taxon>
        <taxon>Vermiconidia</taxon>
    </lineage>
</organism>
<comment type="caution">
    <text evidence="2">The sequence shown here is derived from an EMBL/GenBank/DDBJ whole genome shotgun (WGS) entry which is preliminary data.</text>
</comment>
<feature type="region of interest" description="Disordered" evidence="1">
    <location>
        <begin position="196"/>
        <end position="226"/>
    </location>
</feature>
<evidence type="ECO:0000313" key="2">
    <source>
        <dbReference type="EMBL" id="KAK5534718.1"/>
    </source>
</evidence>
<dbReference type="AlphaFoldDB" id="A0AAV9Q600"/>
<dbReference type="Proteomes" id="UP001345827">
    <property type="component" value="Unassembled WGS sequence"/>
</dbReference>
<keyword evidence="3" id="KW-1185">Reference proteome</keyword>
<feature type="compositionally biased region" description="Low complexity" evidence="1">
    <location>
        <begin position="391"/>
        <end position="400"/>
    </location>
</feature>
<feature type="compositionally biased region" description="Low complexity" evidence="1">
    <location>
        <begin position="328"/>
        <end position="339"/>
    </location>
</feature>
<protein>
    <submittedName>
        <fullName evidence="2">Uncharacterized protein</fullName>
    </submittedName>
</protein>
<feature type="compositionally biased region" description="Basic and acidic residues" evidence="1">
    <location>
        <begin position="478"/>
        <end position="492"/>
    </location>
</feature>
<feature type="region of interest" description="Disordered" evidence="1">
    <location>
        <begin position="464"/>
        <end position="492"/>
    </location>
</feature>
<sequence length="492" mass="54283">MAVRSDALRCSSPDLSIREDVGSSIVAVIPPRTSSLRSFTIFCDPDSESTSHTTISNLTEQDIKQGEQIQPYAPSEQPILPLQYTEFSYVTWDPPQLYVPPPQSPSAQAQTEPFPEYIDPANNLILARTLLLDKLHFRATSSEHHASRPLPGRPFEAVFSRIVPGTGFLREQQDLTRERSSIVDILQAGEALRAQRAGGNKAKKAVLSSLRGSGSCRGASNSGRDLEPKDVLRHKLKKDVRYGMEMALQWEQEFGWSFLDHQSESESGHADDVRDSGERAGRSSRERTRRTAARRPPGVTRGDVRVALEMLRRSLPGFYTHVDANAASCESKSGSESRSTTQARARATKDTDKSGVRLRGGKSRQELTVAGHRSQPPKSTSSSVEKRNGPKNKNNPRSSSLAFEPVGVAFPGPRRRSDERRRREKSPQTYSTLGLRGQRGSGSKMRAIMKKASAMLRRVAAGFGLRQPSASASASASSKEKEKKHDDRSVRH</sequence>
<feature type="region of interest" description="Disordered" evidence="1">
    <location>
        <begin position="327"/>
        <end position="445"/>
    </location>
</feature>
<feature type="region of interest" description="Disordered" evidence="1">
    <location>
        <begin position="265"/>
        <end position="301"/>
    </location>
</feature>
<accession>A0AAV9Q600</accession>
<dbReference type="EMBL" id="JAXLQG010000011">
    <property type="protein sequence ID" value="KAK5534718.1"/>
    <property type="molecule type" value="Genomic_DNA"/>
</dbReference>
<name>A0AAV9Q600_9PEZI</name>
<gene>
    <name evidence="2" type="ORF">LTR25_006750</name>
</gene>
<proteinExistence type="predicted"/>
<feature type="compositionally biased region" description="Low complexity" evidence="1">
    <location>
        <begin position="207"/>
        <end position="220"/>
    </location>
</feature>
<feature type="compositionally biased region" description="Basic and acidic residues" evidence="1">
    <location>
        <begin position="265"/>
        <end position="286"/>
    </location>
</feature>
<evidence type="ECO:0000256" key="1">
    <source>
        <dbReference type="SAM" id="MobiDB-lite"/>
    </source>
</evidence>
<reference evidence="2 3" key="1">
    <citation type="submission" date="2023-06" db="EMBL/GenBank/DDBJ databases">
        <title>Black Yeasts Isolated from many extreme environments.</title>
        <authorList>
            <person name="Coleine C."/>
            <person name="Stajich J.E."/>
            <person name="Selbmann L."/>
        </authorList>
    </citation>
    <scope>NUCLEOTIDE SEQUENCE [LARGE SCALE GENOMIC DNA]</scope>
    <source>
        <strain evidence="2 3">CCFEE 5887</strain>
    </source>
</reference>
<evidence type="ECO:0000313" key="3">
    <source>
        <dbReference type="Proteomes" id="UP001345827"/>
    </source>
</evidence>